<proteinExistence type="predicted"/>
<dbReference type="AlphaFoldDB" id="A0A4Y2KSA6"/>
<accession>A0A4Y2KSA6</accession>
<organism evidence="1 2">
    <name type="scientific">Araneus ventricosus</name>
    <name type="common">Orbweaver spider</name>
    <name type="synonym">Epeira ventricosa</name>
    <dbReference type="NCBI Taxonomy" id="182803"/>
    <lineage>
        <taxon>Eukaryota</taxon>
        <taxon>Metazoa</taxon>
        <taxon>Ecdysozoa</taxon>
        <taxon>Arthropoda</taxon>
        <taxon>Chelicerata</taxon>
        <taxon>Arachnida</taxon>
        <taxon>Araneae</taxon>
        <taxon>Araneomorphae</taxon>
        <taxon>Entelegynae</taxon>
        <taxon>Araneoidea</taxon>
        <taxon>Araneidae</taxon>
        <taxon>Araneus</taxon>
    </lineage>
</organism>
<sequence>MTSFPQWASVRRFNDLTGVSPETCRYVLLLETASAFDVEKVLKRALKINKIPIIWFIQTFQKHGVRVEYATLFTNQELKVFGLIASQQAYGIVQKLLQKTHGTSKPTYVVQSWCVKKLWSGRNRSETMSPETFRDRIIG</sequence>
<protein>
    <submittedName>
        <fullName evidence="1">Uncharacterized protein</fullName>
    </submittedName>
</protein>
<comment type="caution">
    <text evidence="1">The sequence shown here is derived from an EMBL/GenBank/DDBJ whole genome shotgun (WGS) entry which is preliminary data.</text>
</comment>
<reference evidence="1 2" key="1">
    <citation type="journal article" date="2019" name="Sci. Rep.">
        <title>Orb-weaving spider Araneus ventricosus genome elucidates the spidroin gene catalogue.</title>
        <authorList>
            <person name="Kono N."/>
            <person name="Nakamura H."/>
            <person name="Ohtoshi R."/>
            <person name="Moran D.A.P."/>
            <person name="Shinohara A."/>
            <person name="Yoshida Y."/>
            <person name="Fujiwara M."/>
            <person name="Mori M."/>
            <person name="Tomita M."/>
            <person name="Arakawa K."/>
        </authorList>
    </citation>
    <scope>NUCLEOTIDE SEQUENCE [LARGE SCALE GENOMIC DNA]</scope>
</reference>
<evidence type="ECO:0000313" key="1">
    <source>
        <dbReference type="EMBL" id="GBN05072.1"/>
    </source>
</evidence>
<keyword evidence="2" id="KW-1185">Reference proteome</keyword>
<evidence type="ECO:0000313" key="2">
    <source>
        <dbReference type="Proteomes" id="UP000499080"/>
    </source>
</evidence>
<gene>
    <name evidence="1" type="ORF">AVEN_117941_1</name>
</gene>
<name>A0A4Y2KSA6_ARAVE</name>
<dbReference type="EMBL" id="BGPR01004939">
    <property type="protein sequence ID" value="GBN05072.1"/>
    <property type="molecule type" value="Genomic_DNA"/>
</dbReference>
<dbReference type="Proteomes" id="UP000499080">
    <property type="component" value="Unassembled WGS sequence"/>
</dbReference>
<dbReference type="OrthoDB" id="10304335at2759"/>